<dbReference type="InterPro" id="IPR007863">
    <property type="entry name" value="Peptidase_M16_C"/>
</dbReference>
<evidence type="ECO:0000256" key="2">
    <source>
        <dbReference type="RuleBase" id="RU004447"/>
    </source>
</evidence>
<name>A0ABW6II06_9CYAN</name>
<keyword evidence="6" id="KW-1185">Reference proteome</keyword>
<evidence type="ECO:0000313" key="5">
    <source>
        <dbReference type="EMBL" id="MFE4107852.1"/>
    </source>
</evidence>
<comment type="similarity">
    <text evidence="1 2">Belongs to the peptidase M16 family.</text>
</comment>
<evidence type="ECO:0000313" key="6">
    <source>
        <dbReference type="Proteomes" id="UP001600165"/>
    </source>
</evidence>
<dbReference type="Pfam" id="PF05193">
    <property type="entry name" value="Peptidase_M16_C"/>
    <property type="match status" value="1"/>
</dbReference>
<dbReference type="InterPro" id="IPR011765">
    <property type="entry name" value="Pept_M16_N"/>
</dbReference>
<reference evidence="5 6" key="1">
    <citation type="submission" date="2024-10" db="EMBL/GenBank/DDBJ databases">
        <authorList>
            <person name="Ratan Roy A."/>
            <person name="Morales Sandoval P.H."/>
            <person name="De Los Santos Villalobos S."/>
            <person name="Chakraborty S."/>
            <person name="Mukherjee J."/>
        </authorList>
    </citation>
    <scope>NUCLEOTIDE SEQUENCE [LARGE SCALE GENOMIC DNA]</scope>
    <source>
        <strain evidence="5 6">S1</strain>
    </source>
</reference>
<comment type="caution">
    <text evidence="5">The sequence shown here is derived from an EMBL/GenBank/DDBJ whole genome shotgun (WGS) entry which is preliminary data.</text>
</comment>
<organism evidence="5 6">
    <name type="scientific">Almyronema epifaneia S1</name>
    <dbReference type="NCBI Taxonomy" id="2991925"/>
    <lineage>
        <taxon>Bacteria</taxon>
        <taxon>Bacillati</taxon>
        <taxon>Cyanobacteriota</taxon>
        <taxon>Cyanophyceae</taxon>
        <taxon>Nodosilineales</taxon>
        <taxon>Nodosilineaceae</taxon>
        <taxon>Almyronema</taxon>
        <taxon>Almyronema epifaneia</taxon>
    </lineage>
</organism>
<dbReference type="PROSITE" id="PS00143">
    <property type="entry name" value="INSULINASE"/>
    <property type="match status" value="1"/>
</dbReference>
<protein>
    <submittedName>
        <fullName evidence="5">M16 family metallopeptidase</fullName>
    </submittedName>
</protein>
<proteinExistence type="inferred from homology"/>
<feature type="domain" description="Peptidase M16 C-terminal" evidence="4">
    <location>
        <begin position="179"/>
        <end position="367"/>
    </location>
</feature>
<dbReference type="InterPro" id="IPR001431">
    <property type="entry name" value="Pept_M16_Zn_BS"/>
</dbReference>
<gene>
    <name evidence="5" type="ORF">ACFVKH_16320</name>
</gene>
<dbReference type="EMBL" id="JBHZOL010000094">
    <property type="protein sequence ID" value="MFE4107852.1"/>
    <property type="molecule type" value="Genomic_DNA"/>
</dbReference>
<dbReference type="PANTHER" id="PTHR11851">
    <property type="entry name" value="METALLOPROTEASE"/>
    <property type="match status" value="1"/>
</dbReference>
<dbReference type="Pfam" id="PF00675">
    <property type="entry name" value="Peptidase_M16"/>
    <property type="match status" value="1"/>
</dbReference>
<dbReference type="RefSeq" id="WP_377966969.1">
    <property type="nucleotide sequence ID" value="NZ_JBHZOL010000094.1"/>
</dbReference>
<evidence type="ECO:0000256" key="1">
    <source>
        <dbReference type="ARBA" id="ARBA00007261"/>
    </source>
</evidence>
<dbReference type="Gene3D" id="3.30.830.10">
    <property type="entry name" value="Metalloenzyme, LuxS/M16 peptidase-like"/>
    <property type="match status" value="2"/>
</dbReference>
<feature type="domain" description="Peptidase M16 N-terminal" evidence="3">
    <location>
        <begin position="30"/>
        <end position="173"/>
    </location>
</feature>
<dbReference type="PANTHER" id="PTHR11851:SF49">
    <property type="entry name" value="MITOCHONDRIAL-PROCESSING PEPTIDASE SUBUNIT ALPHA"/>
    <property type="match status" value="1"/>
</dbReference>
<dbReference type="InterPro" id="IPR011249">
    <property type="entry name" value="Metalloenz_LuxS/M16"/>
</dbReference>
<evidence type="ECO:0000259" key="4">
    <source>
        <dbReference type="Pfam" id="PF05193"/>
    </source>
</evidence>
<sequence length="435" mass="48648">MYSTLATPALGSQLHLPTIQKLSNGLTLIVEQTPVEAINLSIWLGIGSSVESESINGIAHFLEHMIFKGTPQIPCGEFERALEARGAVTNAATSQDYTHYYVTAAPQDFAVLAPLQIELLINSSLETEAFERERPVILEEIRRSEDNARRRNFYRFMELAFDQLPYRRQVLGPASVIADLSVEQMRLFHRSWYQPDHMTAVAVGNLPAEQLMSIVADSFEQALSRRDQVYPLASLAETPASRRPEPSFSQIRRLHYADKTLRQARLVMSWRVPGMNDLAQTYALDVIASILGQGRTSRLVRDLREEQQLVDGVVASNMSYRQQGLFSISAQLPAEHLQSVEASIISHISRLQNTPIALAELQRVQTQVANRYIFGSETPSDRAGLYGYYQALAGDISHALSYPASIRAITLEDLQQAAQRYLSPEAYAIMTVVPE</sequence>
<dbReference type="SUPFAM" id="SSF63411">
    <property type="entry name" value="LuxS/MPP-like metallohydrolase"/>
    <property type="match status" value="2"/>
</dbReference>
<dbReference type="Proteomes" id="UP001600165">
    <property type="component" value="Unassembled WGS sequence"/>
</dbReference>
<accession>A0ABW6II06</accession>
<evidence type="ECO:0000259" key="3">
    <source>
        <dbReference type="Pfam" id="PF00675"/>
    </source>
</evidence>
<dbReference type="InterPro" id="IPR050361">
    <property type="entry name" value="MPP/UQCRC_Complex"/>
</dbReference>